<feature type="transmembrane region" description="Helical" evidence="1">
    <location>
        <begin position="52"/>
        <end position="72"/>
    </location>
</feature>
<dbReference type="STRING" id="237018.SAMN04489723_104248"/>
<gene>
    <name evidence="2" type="ORF">SAMN04489723_104248</name>
</gene>
<evidence type="ECO:0000256" key="1">
    <source>
        <dbReference type="SAM" id="Phobius"/>
    </source>
</evidence>
<keyword evidence="3" id="KW-1185">Reference proteome</keyword>
<reference evidence="2 3" key="1">
    <citation type="submission" date="2016-10" db="EMBL/GenBank/DDBJ databases">
        <authorList>
            <person name="de Groot N.N."/>
        </authorList>
    </citation>
    <scope>NUCLEOTIDE SEQUENCE [LARGE SCALE GENOMIC DNA]</scope>
    <source>
        <strain evidence="2 3">DSM 23399</strain>
    </source>
</reference>
<sequence>MPLPMSKTQNFENHAKLYPLHHFIIMPMALIYLGWTVVRTDFSSSTSVAESIYQLLLAFLILLISYLPRIYAIKNQNRIIRLEMRQRYFHLTGSTFYDIEIQLTSAQIIALRFAGDDEILALIDKSIKENTTPKEIKKSIKNWKADHHRV</sequence>
<keyword evidence="1" id="KW-0472">Membrane</keyword>
<proteinExistence type="predicted"/>
<name>A0A1I0YCS3_9BACT</name>
<keyword evidence="1" id="KW-0812">Transmembrane</keyword>
<evidence type="ECO:0000313" key="3">
    <source>
        <dbReference type="Proteomes" id="UP000198790"/>
    </source>
</evidence>
<dbReference type="Pfam" id="PF20136">
    <property type="entry name" value="DUF6526"/>
    <property type="match status" value="1"/>
</dbReference>
<evidence type="ECO:0000313" key="2">
    <source>
        <dbReference type="EMBL" id="SFB11061.1"/>
    </source>
</evidence>
<dbReference type="Proteomes" id="UP000198790">
    <property type="component" value="Unassembled WGS sequence"/>
</dbReference>
<organism evidence="2 3">
    <name type="scientific">Algoriphagus aquimarinus</name>
    <dbReference type="NCBI Taxonomy" id="237018"/>
    <lineage>
        <taxon>Bacteria</taxon>
        <taxon>Pseudomonadati</taxon>
        <taxon>Bacteroidota</taxon>
        <taxon>Cytophagia</taxon>
        <taxon>Cytophagales</taxon>
        <taxon>Cyclobacteriaceae</taxon>
        <taxon>Algoriphagus</taxon>
    </lineage>
</organism>
<keyword evidence="1" id="KW-1133">Transmembrane helix</keyword>
<protein>
    <submittedName>
        <fullName evidence="2">Uncharacterized protein</fullName>
    </submittedName>
</protein>
<dbReference type="InterPro" id="IPR045385">
    <property type="entry name" value="DUF6526"/>
</dbReference>
<dbReference type="EMBL" id="FOKK01000004">
    <property type="protein sequence ID" value="SFB11061.1"/>
    <property type="molecule type" value="Genomic_DNA"/>
</dbReference>
<feature type="transmembrane region" description="Helical" evidence="1">
    <location>
        <begin position="20"/>
        <end position="40"/>
    </location>
</feature>
<dbReference type="AlphaFoldDB" id="A0A1I0YCS3"/>
<accession>A0A1I0YCS3</accession>